<dbReference type="Gene3D" id="1.10.287.130">
    <property type="match status" value="1"/>
</dbReference>
<name>A0A8J3ABL3_9ACTN</name>
<sequence length="463" mass="47542">MRHRLVVSAAALVLTALLAFALPLALAVRGLVEQRALDGLQGTVEPIALVLDASSRTCAELQLRVAQLADLPLAFTVVTTDGQLVVTTAAGGSPALGGELVDAAAGRPGRVVDPQRVAVAMRLSTQVCGQGLLLHAAGDAAPVRTQVRGAWLLIAGVAGGVAALAGAIAWVLGRRLAQPFERLATSAARLGEGDFTARAPRSGLEEADRIADALDDTAGRLGRSVDRANAFAADASHQLRTPLTALRLHLESLAVGAPGPSVDAALEEADRLEATIEELVALTRPDAAAGDLDLTELVRERLPAWEDLAAQQGREVVFEALPVPLVRARPGAVGQALQVLLDNALRHARGRVTVRLAPALPSEPRGTVRLCVLDEGLRTPGPGGGAPATRGTTTSEEVRRGGRSGSAGARPGTREAERGLGAGGRGLPLARALVAAEGGELSLHLDPVGSAACLLLPAARERT</sequence>
<reference evidence="17" key="1">
    <citation type="journal article" date="2014" name="Int. J. Syst. Evol. Microbiol.">
        <title>Complete genome sequence of Corynebacterium casei LMG S-19264T (=DSM 44701T), isolated from a smear-ripened cheese.</title>
        <authorList>
            <consortium name="US DOE Joint Genome Institute (JGI-PGF)"/>
            <person name="Walter F."/>
            <person name="Albersmeier A."/>
            <person name="Kalinowski J."/>
            <person name="Ruckert C."/>
        </authorList>
    </citation>
    <scope>NUCLEOTIDE SEQUENCE</scope>
    <source>
        <strain evidence="17">CGMCC 1.14988</strain>
    </source>
</reference>
<dbReference type="Proteomes" id="UP000650511">
    <property type="component" value="Unassembled WGS sequence"/>
</dbReference>
<keyword evidence="14" id="KW-0472">Membrane</keyword>
<keyword evidence="4" id="KW-1003">Cell membrane</keyword>
<keyword evidence="18" id="KW-1185">Reference proteome</keyword>
<dbReference type="PANTHER" id="PTHR44936:SF9">
    <property type="entry name" value="SENSOR PROTEIN CREC"/>
    <property type="match status" value="1"/>
</dbReference>
<accession>A0A8J3ABL3</accession>
<dbReference type="InterPro" id="IPR005467">
    <property type="entry name" value="His_kinase_dom"/>
</dbReference>
<dbReference type="InterPro" id="IPR003660">
    <property type="entry name" value="HAMP_dom"/>
</dbReference>
<organism evidence="17 18">
    <name type="scientific">Egicoccus halophilus</name>
    <dbReference type="NCBI Taxonomy" id="1670830"/>
    <lineage>
        <taxon>Bacteria</taxon>
        <taxon>Bacillati</taxon>
        <taxon>Actinomycetota</taxon>
        <taxon>Nitriliruptoria</taxon>
        <taxon>Egicoccales</taxon>
        <taxon>Egicoccaceae</taxon>
        <taxon>Egicoccus</taxon>
    </lineage>
</organism>
<evidence type="ECO:0000313" key="17">
    <source>
        <dbReference type="EMBL" id="GGI09725.1"/>
    </source>
</evidence>
<evidence type="ECO:0000259" key="15">
    <source>
        <dbReference type="PROSITE" id="PS50109"/>
    </source>
</evidence>
<comment type="catalytic activity">
    <reaction evidence="1">
        <text>ATP + protein L-histidine = ADP + protein N-phospho-L-histidine.</text>
        <dbReference type="EC" id="2.7.13.3"/>
    </reaction>
</comment>
<comment type="subcellular location">
    <subcellularLocation>
        <location evidence="2">Cell membrane</location>
        <topology evidence="2">Multi-pass membrane protein</topology>
    </subcellularLocation>
</comment>
<dbReference type="SMART" id="SM00304">
    <property type="entry name" value="HAMP"/>
    <property type="match status" value="1"/>
</dbReference>
<evidence type="ECO:0000256" key="10">
    <source>
        <dbReference type="ARBA" id="ARBA00022840"/>
    </source>
</evidence>
<evidence type="ECO:0000256" key="2">
    <source>
        <dbReference type="ARBA" id="ARBA00004651"/>
    </source>
</evidence>
<keyword evidence="7 14" id="KW-0812">Transmembrane</keyword>
<dbReference type="RefSeq" id="WP_130650168.1">
    <property type="nucleotide sequence ID" value="NZ_BMHA01000018.1"/>
</dbReference>
<evidence type="ECO:0000256" key="4">
    <source>
        <dbReference type="ARBA" id="ARBA00022475"/>
    </source>
</evidence>
<dbReference type="Gene3D" id="6.10.340.10">
    <property type="match status" value="1"/>
</dbReference>
<keyword evidence="6" id="KW-0808">Transferase</keyword>
<evidence type="ECO:0000256" key="12">
    <source>
        <dbReference type="ARBA" id="ARBA00023012"/>
    </source>
</evidence>
<dbReference type="GO" id="GO:0005886">
    <property type="term" value="C:plasma membrane"/>
    <property type="evidence" value="ECO:0007669"/>
    <property type="project" value="UniProtKB-SubCell"/>
</dbReference>
<evidence type="ECO:0000256" key="6">
    <source>
        <dbReference type="ARBA" id="ARBA00022679"/>
    </source>
</evidence>
<dbReference type="InterPro" id="IPR003661">
    <property type="entry name" value="HisK_dim/P_dom"/>
</dbReference>
<keyword evidence="5" id="KW-0597">Phosphoprotein</keyword>
<keyword evidence="11 14" id="KW-1133">Transmembrane helix</keyword>
<dbReference type="GO" id="GO:0000155">
    <property type="term" value="F:phosphorelay sensor kinase activity"/>
    <property type="evidence" value="ECO:0007669"/>
    <property type="project" value="InterPro"/>
</dbReference>
<evidence type="ECO:0000259" key="16">
    <source>
        <dbReference type="PROSITE" id="PS50885"/>
    </source>
</evidence>
<dbReference type="SMART" id="SM00388">
    <property type="entry name" value="HisKA"/>
    <property type="match status" value="1"/>
</dbReference>
<proteinExistence type="predicted"/>
<feature type="domain" description="Histidine kinase" evidence="15">
    <location>
        <begin position="234"/>
        <end position="460"/>
    </location>
</feature>
<dbReference type="InterPro" id="IPR036097">
    <property type="entry name" value="HisK_dim/P_sf"/>
</dbReference>
<evidence type="ECO:0000256" key="7">
    <source>
        <dbReference type="ARBA" id="ARBA00022692"/>
    </source>
</evidence>
<evidence type="ECO:0000256" key="14">
    <source>
        <dbReference type="SAM" id="Phobius"/>
    </source>
</evidence>
<dbReference type="Pfam" id="PF00672">
    <property type="entry name" value="HAMP"/>
    <property type="match status" value="1"/>
</dbReference>
<keyword evidence="8" id="KW-0547">Nucleotide-binding</keyword>
<reference evidence="17" key="2">
    <citation type="submission" date="2020-09" db="EMBL/GenBank/DDBJ databases">
        <authorList>
            <person name="Sun Q."/>
            <person name="Zhou Y."/>
        </authorList>
    </citation>
    <scope>NUCLEOTIDE SEQUENCE</scope>
    <source>
        <strain evidence="17">CGMCC 1.14988</strain>
    </source>
</reference>
<comment type="caution">
    <text evidence="17">The sequence shown here is derived from an EMBL/GenBank/DDBJ whole genome shotgun (WGS) entry which is preliminary data.</text>
</comment>
<evidence type="ECO:0000256" key="11">
    <source>
        <dbReference type="ARBA" id="ARBA00022989"/>
    </source>
</evidence>
<dbReference type="Pfam" id="PF00512">
    <property type="entry name" value="HisKA"/>
    <property type="match status" value="1"/>
</dbReference>
<dbReference type="EC" id="2.7.13.3" evidence="3"/>
<dbReference type="OrthoDB" id="9786919at2"/>
<feature type="domain" description="HAMP" evidence="16">
    <location>
        <begin position="174"/>
        <end position="226"/>
    </location>
</feature>
<dbReference type="EMBL" id="BMHA01000018">
    <property type="protein sequence ID" value="GGI09725.1"/>
    <property type="molecule type" value="Genomic_DNA"/>
</dbReference>
<feature type="region of interest" description="Disordered" evidence="13">
    <location>
        <begin position="377"/>
        <end position="423"/>
    </location>
</feature>
<evidence type="ECO:0000256" key="13">
    <source>
        <dbReference type="SAM" id="MobiDB-lite"/>
    </source>
</evidence>
<evidence type="ECO:0000256" key="1">
    <source>
        <dbReference type="ARBA" id="ARBA00000085"/>
    </source>
</evidence>
<dbReference type="InterPro" id="IPR050980">
    <property type="entry name" value="2C_sensor_his_kinase"/>
</dbReference>
<dbReference type="PROSITE" id="PS50885">
    <property type="entry name" value="HAMP"/>
    <property type="match status" value="1"/>
</dbReference>
<dbReference type="Gene3D" id="3.30.565.10">
    <property type="entry name" value="Histidine kinase-like ATPase, C-terminal domain"/>
    <property type="match status" value="1"/>
</dbReference>
<evidence type="ECO:0000313" key="18">
    <source>
        <dbReference type="Proteomes" id="UP000650511"/>
    </source>
</evidence>
<dbReference type="PANTHER" id="PTHR44936">
    <property type="entry name" value="SENSOR PROTEIN CREC"/>
    <property type="match status" value="1"/>
</dbReference>
<gene>
    <name evidence="17" type="ORF">GCM10011354_35500</name>
</gene>
<evidence type="ECO:0000256" key="8">
    <source>
        <dbReference type="ARBA" id="ARBA00022741"/>
    </source>
</evidence>
<dbReference type="InterPro" id="IPR036890">
    <property type="entry name" value="HATPase_C_sf"/>
</dbReference>
<evidence type="ECO:0000256" key="3">
    <source>
        <dbReference type="ARBA" id="ARBA00012438"/>
    </source>
</evidence>
<keyword evidence="9 17" id="KW-0418">Kinase</keyword>
<keyword evidence="10" id="KW-0067">ATP-binding</keyword>
<evidence type="ECO:0000256" key="5">
    <source>
        <dbReference type="ARBA" id="ARBA00022553"/>
    </source>
</evidence>
<keyword evidence="12" id="KW-0902">Two-component regulatory system</keyword>
<dbReference type="CDD" id="cd00082">
    <property type="entry name" value="HisKA"/>
    <property type="match status" value="1"/>
</dbReference>
<feature type="transmembrane region" description="Helical" evidence="14">
    <location>
        <begin position="150"/>
        <end position="172"/>
    </location>
</feature>
<dbReference type="SUPFAM" id="SSF47384">
    <property type="entry name" value="Homodimeric domain of signal transducing histidine kinase"/>
    <property type="match status" value="1"/>
</dbReference>
<protein>
    <recommendedName>
        <fullName evidence="3">histidine kinase</fullName>
        <ecNumber evidence="3">2.7.13.3</ecNumber>
    </recommendedName>
</protein>
<dbReference type="SUPFAM" id="SSF55874">
    <property type="entry name" value="ATPase domain of HSP90 chaperone/DNA topoisomerase II/histidine kinase"/>
    <property type="match status" value="1"/>
</dbReference>
<evidence type="ECO:0000256" key="9">
    <source>
        <dbReference type="ARBA" id="ARBA00022777"/>
    </source>
</evidence>
<dbReference type="AlphaFoldDB" id="A0A8J3ABL3"/>
<dbReference type="GO" id="GO:0005524">
    <property type="term" value="F:ATP binding"/>
    <property type="evidence" value="ECO:0007669"/>
    <property type="project" value="UniProtKB-KW"/>
</dbReference>
<dbReference type="PROSITE" id="PS50109">
    <property type="entry name" value="HIS_KIN"/>
    <property type="match status" value="1"/>
</dbReference>